<sequence length="98" mass="11253">MNTSAVARRGRDSNLALLLRYLWSKKLNYNDKSGTSDLGYFSSHLHLRRKRNAEEPLQQIREISDNVPSKHKKRGTMHIEQMYAQKPAASAASVVRQE</sequence>
<dbReference type="Proteomes" id="UP000277928">
    <property type="component" value="Unassembled WGS sequence"/>
</dbReference>
<evidence type="ECO:0000313" key="1">
    <source>
        <dbReference type="EMBL" id="VDK86450.1"/>
    </source>
</evidence>
<reference evidence="1 2" key="1">
    <citation type="submission" date="2018-08" db="EMBL/GenBank/DDBJ databases">
        <authorList>
            <person name="Laetsch R D."/>
            <person name="Stevens L."/>
            <person name="Kumar S."/>
            <person name="Blaxter L. M."/>
        </authorList>
    </citation>
    <scope>NUCLEOTIDE SEQUENCE [LARGE SCALE GENOMIC DNA]</scope>
</reference>
<keyword evidence="2" id="KW-1185">Reference proteome</keyword>
<protein>
    <submittedName>
        <fullName evidence="1">Uncharacterized protein</fullName>
    </submittedName>
</protein>
<gene>
    <name evidence="1" type="ORF">NLS_LOCUS7625</name>
</gene>
<accession>A0A3P6U5I1</accession>
<dbReference type="EMBL" id="UYRX01000817">
    <property type="protein sequence ID" value="VDK86450.1"/>
    <property type="molecule type" value="Genomic_DNA"/>
</dbReference>
<evidence type="ECO:0000313" key="2">
    <source>
        <dbReference type="Proteomes" id="UP000277928"/>
    </source>
</evidence>
<name>A0A3P6U5I1_LITSI</name>
<proteinExistence type="predicted"/>
<dbReference type="AlphaFoldDB" id="A0A3P6U5I1"/>
<organism evidence="1 2">
    <name type="scientific">Litomosoides sigmodontis</name>
    <name type="common">Filarial nematode worm</name>
    <dbReference type="NCBI Taxonomy" id="42156"/>
    <lineage>
        <taxon>Eukaryota</taxon>
        <taxon>Metazoa</taxon>
        <taxon>Ecdysozoa</taxon>
        <taxon>Nematoda</taxon>
        <taxon>Chromadorea</taxon>
        <taxon>Rhabditida</taxon>
        <taxon>Spirurina</taxon>
        <taxon>Spiruromorpha</taxon>
        <taxon>Filarioidea</taxon>
        <taxon>Onchocercidae</taxon>
        <taxon>Litomosoides</taxon>
    </lineage>
</organism>